<dbReference type="PROSITE" id="PS50931">
    <property type="entry name" value="HTH_LYSR"/>
    <property type="match status" value="1"/>
</dbReference>
<dbReference type="SUPFAM" id="SSF46785">
    <property type="entry name" value="Winged helix' DNA-binding domain"/>
    <property type="match status" value="1"/>
</dbReference>
<keyword evidence="4" id="KW-0804">Transcription</keyword>
<dbReference type="InterPro" id="IPR047788">
    <property type="entry name" value="LysR-like_Sec_metab"/>
</dbReference>
<dbReference type="GO" id="GO:0003700">
    <property type="term" value="F:DNA-binding transcription factor activity"/>
    <property type="evidence" value="ECO:0007669"/>
    <property type="project" value="InterPro"/>
</dbReference>
<keyword evidence="7" id="KW-1185">Reference proteome</keyword>
<dbReference type="AlphaFoldDB" id="A0A4P8IK61"/>
<dbReference type="FunFam" id="1.10.10.10:FF:000001">
    <property type="entry name" value="LysR family transcriptional regulator"/>
    <property type="match status" value="1"/>
</dbReference>
<proteinExistence type="inferred from homology"/>
<dbReference type="NCBIfam" id="NF040786">
    <property type="entry name" value="LysR_Sec_metab"/>
    <property type="match status" value="1"/>
</dbReference>
<dbReference type="InterPro" id="IPR036390">
    <property type="entry name" value="WH_DNA-bd_sf"/>
</dbReference>
<keyword evidence="3" id="KW-0238">DNA-binding</keyword>
<protein>
    <submittedName>
        <fullName evidence="6">Transcriptional regulator, LysR family protein</fullName>
    </submittedName>
</protein>
<dbReference type="PANTHER" id="PTHR30126:SF40">
    <property type="entry name" value="HTH-TYPE TRANSCRIPTIONAL REGULATOR GLTR"/>
    <property type="match status" value="1"/>
</dbReference>
<dbReference type="OrthoDB" id="9785745at2"/>
<dbReference type="InterPro" id="IPR005119">
    <property type="entry name" value="LysR_subst-bd"/>
</dbReference>
<dbReference type="EMBL" id="CP040058">
    <property type="protein sequence ID" value="QCP35529.1"/>
    <property type="molecule type" value="Genomic_DNA"/>
</dbReference>
<dbReference type="InterPro" id="IPR000847">
    <property type="entry name" value="LysR_HTH_N"/>
</dbReference>
<dbReference type="Proteomes" id="UP000298653">
    <property type="component" value="Chromosome"/>
</dbReference>
<dbReference type="Pfam" id="PF00126">
    <property type="entry name" value="HTH_1"/>
    <property type="match status" value="1"/>
</dbReference>
<dbReference type="KEGG" id="arf:AR1Y2_2075"/>
<evidence type="ECO:0000256" key="1">
    <source>
        <dbReference type="ARBA" id="ARBA00009437"/>
    </source>
</evidence>
<dbReference type="RefSeq" id="WP_137328881.1">
    <property type="nucleotide sequence ID" value="NZ_CP040058.1"/>
</dbReference>
<dbReference type="Gene3D" id="3.40.190.10">
    <property type="entry name" value="Periplasmic binding protein-like II"/>
    <property type="match status" value="2"/>
</dbReference>
<dbReference type="Gene3D" id="1.10.10.10">
    <property type="entry name" value="Winged helix-like DNA-binding domain superfamily/Winged helix DNA-binding domain"/>
    <property type="match status" value="1"/>
</dbReference>
<name>A0A4P8IK61_9FIRM</name>
<evidence type="ECO:0000256" key="2">
    <source>
        <dbReference type="ARBA" id="ARBA00023015"/>
    </source>
</evidence>
<accession>A0A4P8IK61</accession>
<feature type="domain" description="HTH lysR-type" evidence="5">
    <location>
        <begin position="1"/>
        <end position="58"/>
    </location>
</feature>
<organism evidence="6 7">
    <name type="scientific">Anaerostipes rhamnosivorans</name>
    <dbReference type="NCBI Taxonomy" id="1229621"/>
    <lineage>
        <taxon>Bacteria</taxon>
        <taxon>Bacillati</taxon>
        <taxon>Bacillota</taxon>
        <taxon>Clostridia</taxon>
        <taxon>Lachnospirales</taxon>
        <taxon>Lachnospiraceae</taxon>
        <taxon>Anaerostipes</taxon>
    </lineage>
</organism>
<comment type="similarity">
    <text evidence="1">Belongs to the LysR transcriptional regulatory family.</text>
</comment>
<dbReference type="SUPFAM" id="SSF53850">
    <property type="entry name" value="Periplasmic binding protein-like II"/>
    <property type="match status" value="1"/>
</dbReference>
<dbReference type="Pfam" id="PF03466">
    <property type="entry name" value="LysR_substrate"/>
    <property type="match status" value="1"/>
</dbReference>
<evidence type="ECO:0000256" key="4">
    <source>
        <dbReference type="ARBA" id="ARBA00023163"/>
    </source>
</evidence>
<dbReference type="PANTHER" id="PTHR30126">
    <property type="entry name" value="HTH-TYPE TRANSCRIPTIONAL REGULATOR"/>
    <property type="match status" value="1"/>
</dbReference>
<evidence type="ECO:0000313" key="6">
    <source>
        <dbReference type="EMBL" id="QCP35529.1"/>
    </source>
</evidence>
<sequence length="302" mass="34690">MEFRQLEAFVNVVQHHSFSKAAKEMFLSQPTVSAHVVSLEQELSCRLFDRTTKHVEVTEEGEKLYGYAKKMLDLRNEAYKEFIRSGDEKTSLVLAGDSVALQYVLPDILEKFKKLHGDTDIALIQKNSAKTVEMLLTKEADLGFLGRHEDVPELTFIPYGCDQQVVIAPNRERYRNLLENGYTLEGLLREPFILRELTDDTEEDEDRFLEEHGIDLKTLHVAAKIHDKEIMKRSVSMGMGIAVMPLKAVEEEAKKGNLLIFYLDLEQNERTLYLAFRKEDEGQAMLAELTALCIEYNGRERL</sequence>
<evidence type="ECO:0000259" key="5">
    <source>
        <dbReference type="PROSITE" id="PS50931"/>
    </source>
</evidence>
<gene>
    <name evidence="6" type="ORF">AR1Y2_2075</name>
</gene>
<evidence type="ECO:0000256" key="3">
    <source>
        <dbReference type="ARBA" id="ARBA00023125"/>
    </source>
</evidence>
<dbReference type="InterPro" id="IPR036388">
    <property type="entry name" value="WH-like_DNA-bd_sf"/>
</dbReference>
<evidence type="ECO:0000313" key="7">
    <source>
        <dbReference type="Proteomes" id="UP000298653"/>
    </source>
</evidence>
<dbReference type="GO" id="GO:0000976">
    <property type="term" value="F:transcription cis-regulatory region binding"/>
    <property type="evidence" value="ECO:0007669"/>
    <property type="project" value="TreeGrafter"/>
</dbReference>
<dbReference type="PRINTS" id="PR00039">
    <property type="entry name" value="HTHLYSR"/>
</dbReference>
<keyword evidence="2" id="KW-0805">Transcription regulation</keyword>
<reference evidence="6 7" key="1">
    <citation type="submission" date="2019-05" db="EMBL/GenBank/DDBJ databases">
        <title>Complete genome sequencing of Anaerostipes rhamnosivorans.</title>
        <authorList>
            <person name="Bui T.P.N."/>
            <person name="de Vos W.M."/>
        </authorList>
    </citation>
    <scope>NUCLEOTIDE SEQUENCE [LARGE SCALE GENOMIC DNA]</scope>
    <source>
        <strain evidence="6 7">1y2</strain>
    </source>
</reference>